<evidence type="ECO:0000313" key="2">
    <source>
        <dbReference type="EMBL" id="NID04239.1"/>
    </source>
</evidence>
<keyword evidence="1" id="KW-0472">Membrane</keyword>
<name>A0ABX0Q143_9GAMM</name>
<gene>
    <name evidence="2" type="ORF">HBF26_05035</name>
</gene>
<keyword evidence="3" id="KW-1185">Reference proteome</keyword>
<feature type="transmembrane region" description="Helical" evidence="1">
    <location>
        <begin position="130"/>
        <end position="153"/>
    </location>
</feature>
<keyword evidence="1" id="KW-0812">Transmembrane</keyword>
<evidence type="ECO:0000313" key="3">
    <source>
        <dbReference type="Proteomes" id="UP001429601"/>
    </source>
</evidence>
<protein>
    <submittedName>
        <fullName evidence="2">Uncharacterized protein</fullName>
    </submittedName>
</protein>
<sequence>MSMLVFIALLFVPMALVFRVVFVDLPRSAVLQARNNLFALRAELFELARSGHIGFDSRAYQMRRSLLNGLIRYADDISFTHFYVTRFSQTKQSASAAQRLRRTLDRSLKNVNPNVANKLESIEKRAHTEMLLLMAGRSLLATMLFRAVWAIAVTRKLLRSAVRLCEAQWTERQQNLRRPALSAGVTRISKPGGLKSTETFNILRKKMSSQIDGSAWKYVTEERDIEALAA</sequence>
<comment type="caution">
    <text evidence="2">The sequence shown here is derived from an EMBL/GenBank/DDBJ whole genome shotgun (WGS) entry which is preliminary data.</text>
</comment>
<dbReference type="EMBL" id="JAAQQR010000002">
    <property type="protein sequence ID" value="NID04239.1"/>
    <property type="molecule type" value="Genomic_DNA"/>
</dbReference>
<keyword evidence="1" id="KW-1133">Transmembrane helix</keyword>
<accession>A0ABX0Q143</accession>
<reference evidence="2 3" key="1">
    <citation type="journal article" date="2011" name="Curr. Microbiol.">
        <title>Luteibacter jiangsuensis sp. nov.: a methamidophos-degrading bacterium isolated from a methamidophos-manufacturing factory.</title>
        <authorList>
            <person name="Wang L."/>
            <person name="Wang G.L."/>
            <person name="Li S.P."/>
            <person name="Jiang J.D."/>
        </authorList>
    </citation>
    <scope>NUCLEOTIDE SEQUENCE [LARGE SCALE GENOMIC DNA]</scope>
    <source>
        <strain evidence="2 3">CGMCC 1.10133</strain>
    </source>
</reference>
<evidence type="ECO:0000256" key="1">
    <source>
        <dbReference type="SAM" id="Phobius"/>
    </source>
</evidence>
<dbReference type="Proteomes" id="UP001429601">
    <property type="component" value="Unassembled WGS sequence"/>
</dbReference>
<dbReference type="RefSeq" id="WP_167123716.1">
    <property type="nucleotide sequence ID" value="NZ_JAAQQR010000002.1"/>
</dbReference>
<organism evidence="2 3">
    <name type="scientific">Luteibacter jiangsuensis</name>
    <dbReference type="NCBI Taxonomy" id="637577"/>
    <lineage>
        <taxon>Bacteria</taxon>
        <taxon>Pseudomonadati</taxon>
        <taxon>Pseudomonadota</taxon>
        <taxon>Gammaproteobacteria</taxon>
        <taxon>Lysobacterales</taxon>
        <taxon>Rhodanobacteraceae</taxon>
        <taxon>Luteibacter</taxon>
    </lineage>
</organism>
<proteinExistence type="predicted"/>